<protein>
    <submittedName>
        <fullName evidence="3">Uncharacterized protein</fullName>
    </submittedName>
</protein>
<dbReference type="EMBL" id="VDMO01000005">
    <property type="protein sequence ID" value="TNM71923.1"/>
    <property type="molecule type" value="Genomic_DNA"/>
</dbReference>
<evidence type="ECO:0000313" key="2">
    <source>
        <dbReference type="EMBL" id="MBB6016787.1"/>
    </source>
</evidence>
<accession>A0A5C4Y8L7</accession>
<sequence length="115" mass="12373">MSRHSVQKFVRLGHDIEIIKDCRTLPGQLHPEGWPTFEVRYGLIFDGQLTNWSDVVRAADDERTALRMADLGRRRALRLGPRAAGTGCSGTPCGDPAAPTGGENGTESSDQPAAG</sequence>
<reference evidence="2 5" key="2">
    <citation type="submission" date="2020-08" db="EMBL/GenBank/DDBJ databases">
        <title>Genomic Encyclopedia of Type Strains, Phase IV (KMG-IV): sequencing the most valuable type-strain genomes for metagenomic binning, comparative biology and taxonomic classification.</title>
        <authorList>
            <person name="Goeker M."/>
        </authorList>
    </citation>
    <scope>NUCLEOTIDE SEQUENCE [LARGE SCALE GENOMIC DNA]</scope>
    <source>
        <strain evidence="2 5">DSM 12027</strain>
    </source>
</reference>
<feature type="compositionally biased region" description="Polar residues" evidence="1">
    <location>
        <begin position="105"/>
        <end position="115"/>
    </location>
</feature>
<evidence type="ECO:0000313" key="3">
    <source>
        <dbReference type="EMBL" id="TNM71923.1"/>
    </source>
</evidence>
<gene>
    <name evidence="3" type="ORF">FHR04_06020</name>
    <name evidence="2" type="ORF">HNQ04_002042</name>
</gene>
<evidence type="ECO:0000313" key="5">
    <source>
        <dbReference type="Proteomes" id="UP000629870"/>
    </source>
</evidence>
<comment type="caution">
    <text evidence="3">The sequence shown here is derived from an EMBL/GenBank/DDBJ whole genome shotgun (WGS) entry which is preliminary data.</text>
</comment>
<dbReference type="Proteomes" id="UP000313988">
    <property type="component" value="Unassembled WGS sequence"/>
</dbReference>
<feature type="region of interest" description="Disordered" evidence="1">
    <location>
        <begin position="80"/>
        <end position="115"/>
    </location>
</feature>
<keyword evidence="5" id="KW-1185">Reference proteome</keyword>
<dbReference type="EMBL" id="JACHEW010000009">
    <property type="protein sequence ID" value="MBB6016787.1"/>
    <property type="molecule type" value="Genomic_DNA"/>
</dbReference>
<evidence type="ECO:0000313" key="4">
    <source>
        <dbReference type="Proteomes" id="UP000313988"/>
    </source>
</evidence>
<reference evidence="3 4" key="1">
    <citation type="submission" date="2019-06" db="EMBL/GenBank/DDBJ databases">
        <title>Genome sequence of Deinococcus radiopugnans ATCC 19172.</title>
        <authorList>
            <person name="Maclea K.S."/>
            <person name="Maynard C.R."/>
        </authorList>
    </citation>
    <scope>NUCLEOTIDE SEQUENCE [LARGE SCALE GENOMIC DNA]</scope>
    <source>
        <strain evidence="3 4">ATCC 19172</strain>
    </source>
</reference>
<dbReference type="RefSeq" id="WP_139401600.1">
    <property type="nucleotide sequence ID" value="NZ_JACHEW010000009.1"/>
</dbReference>
<dbReference type="Proteomes" id="UP000629870">
    <property type="component" value="Unassembled WGS sequence"/>
</dbReference>
<name>A0A5C4Y8L7_9DEIO</name>
<proteinExistence type="predicted"/>
<evidence type="ECO:0000256" key="1">
    <source>
        <dbReference type="SAM" id="MobiDB-lite"/>
    </source>
</evidence>
<organism evidence="3 4">
    <name type="scientific">Deinococcus radiopugnans ATCC 19172</name>
    <dbReference type="NCBI Taxonomy" id="585398"/>
    <lineage>
        <taxon>Bacteria</taxon>
        <taxon>Thermotogati</taxon>
        <taxon>Deinococcota</taxon>
        <taxon>Deinococci</taxon>
        <taxon>Deinococcales</taxon>
        <taxon>Deinococcaceae</taxon>
        <taxon>Deinococcus</taxon>
    </lineage>
</organism>
<dbReference type="AlphaFoldDB" id="A0A5C4Y8L7"/>